<organism evidence="3 4">
    <name type="scientific">Bifidobacterium scardovii</name>
    <dbReference type="NCBI Taxonomy" id="158787"/>
    <lineage>
        <taxon>Bacteria</taxon>
        <taxon>Bacillati</taxon>
        <taxon>Actinomycetota</taxon>
        <taxon>Actinomycetes</taxon>
        <taxon>Bifidobacteriales</taxon>
        <taxon>Bifidobacteriaceae</taxon>
        <taxon>Bifidobacterium</taxon>
    </lineage>
</organism>
<feature type="region of interest" description="Disordered" evidence="1">
    <location>
        <begin position="80"/>
        <end position="104"/>
    </location>
</feature>
<dbReference type="Proteomes" id="UP000029033">
    <property type="component" value="Unassembled WGS sequence"/>
</dbReference>
<reference evidence="3 4" key="1">
    <citation type="submission" date="2014-03" db="EMBL/GenBank/DDBJ databases">
        <title>Genomics of Bifidobacteria.</title>
        <authorList>
            <person name="Ventura M."/>
            <person name="Milani C."/>
            <person name="Lugli G.A."/>
        </authorList>
    </citation>
    <scope>NUCLEOTIDE SEQUENCE [LARGE SCALE GENOMIC DNA]</scope>
    <source>
        <strain evidence="3 4">LMG 21589</strain>
    </source>
</reference>
<evidence type="ECO:0000256" key="1">
    <source>
        <dbReference type="SAM" id="MobiDB-lite"/>
    </source>
</evidence>
<keyword evidence="2" id="KW-0472">Membrane</keyword>
<evidence type="ECO:0000313" key="4">
    <source>
        <dbReference type="Proteomes" id="UP000029033"/>
    </source>
</evidence>
<keyword evidence="2" id="KW-1133">Transmembrane helix</keyword>
<proteinExistence type="predicted"/>
<gene>
    <name evidence="3" type="ORF">BSCA_0721</name>
</gene>
<accession>A0A087DGL9</accession>
<keyword evidence="4" id="KW-1185">Reference proteome</keyword>
<name>A0A087DGL9_9BIFI</name>
<comment type="caution">
    <text evidence="3">The sequence shown here is derived from an EMBL/GenBank/DDBJ whole genome shotgun (WGS) entry which is preliminary data.</text>
</comment>
<dbReference type="RefSeq" id="WP_033520093.1">
    <property type="nucleotide sequence ID" value="NZ_CAUPKV010000005.1"/>
</dbReference>
<sequence length="104" mass="11696">MPPLVQQFLDWLIPAMCGGAVTVLALAWRWGTAMINGMRELLLCRLEDLRREMVYDNHGIADDDLKSRSQRLYDSYHALGGNGHGTALNQDIQSAPIADRKESR</sequence>
<dbReference type="GeneID" id="85166467"/>
<keyword evidence="2" id="KW-0812">Transmembrane</keyword>
<dbReference type="AlphaFoldDB" id="A0A087DGL9"/>
<evidence type="ECO:0000256" key="2">
    <source>
        <dbReference type="SAM" id="Phobius"/>
    </source>
</evidence>
<protein>
    <submittedName>
        <fullName evidence="3">Phage minor structural protein</fullName>
    </submittedName>
</protein>
<evidence type="ECO:0000313" key="3">
    <source>
        <dbReference type="EMBL" id="KFI94669.1"/>
    </source>
</evidence>
<dbReference type="eggNOG" id="ENOG5032E1F">
    <property type="taxonomic scope" value="Bacteria"/>
</dbReference>
<dbReference type="STRING" id="158787.BSCA_0721"/>
<dbReference type="OrthoDB" id="3182403at2"/>
<dbReference type="EMBL" id="JGZO01000006">
    <property type="protein sequence ID" value="KFI94669.1"/>
    <property type="molecule type" value="Genomic_DNA"/>
</dbReference>
<feature type="transmembrane region" description="Helical" evidence="2">
    <location>
        <begin position="12"/>
        <end position="31"/>
    </location>
</feature>